<dbReference type="EMBL" id="JAXOVC010000015">
    <property type="protein sequence ID" value="KAK4494011.1"/>
    <property type="molecule type" value="Genomic_DNA"/>
</dbReference>
<reference evidence="1 2" key="1">
    <citation type="journal article" date="2023" name="G3 (Bethesda)">
        <title>A chromosome-level genome assembly of Zasmidium syzygii isolated from banana leaves.</title>
        <authorList>
            <person name="van Westerhoven A.C."/>
            <person name="Mehrabi R."/>
            <person name="Talebi R."/>
            <person name="Steentjes M.B.F."/>
            <person name="Corcolon B."/>
            <person name="Chong P.A."/>
            <person name="Kema G.H.J."/>
            <person name="Seidl M.F."/>
        </authorList>
    </citation>
    <scope>NUCLEOTIDE SEQUENCE [LARGE SCALE GENOMIC DNA]</scope>
    <source>
        <strain evidence="1 2">P124</strain>
    </source>
</reference>
<dbReference type="Proteomes" id="UP001305779">
    <property type="component" value="Unassembled WGS sequence"/>
</dbReference>
<comment type="caution">
    <text evidence="1">The sequence shown here is derived from an EMBL/GenBank/DDBJ whole genome shotgun (WGS) entry which is preliminary data.</text>
</comment>
<sequence>MSFTFNDTCNINSINTANVPNGFVNNIDFTWCGFQLPDAEYGNTGGLTVNSSYCCKPNTTVVYEGCFTYCEIVDGIAPFSFQSCVQNQARRSDGVPVGNVSTLCTQKVLNDVQNSGNNTNGVEHLKAGWTAALIVGLLAGAMAVC</sequence>
<name>A0ABR0DXW6_ZASCE</name>
<evidence type="ECO:0000313" key="2">
    <source>
        <dbReference type="Proteomes" id="UP001305779"/>
    </source>
</evidence>
<protein>
    <submittedName>
        <fullName evidence="1">Uncharacterized protein</fullName>
    </submittedName>
</protein>
<gene>
    <name evidence="1" type="ORF">PRZ48_015197</name>
</gene>
<proteinExistence type="predicted"/>
<accession>A0ABR0DXW6</accession>
<keyword evidence="2" id="KW-1185">Reference proteome</keyword>
<organism evidence="1 2">
    <name type="scientific">Zasmidium cellare</name>
    <name type="common">Wine cellar mold</name>
    <name type="synonym">Racodium cellare</name>
    <dbReference type="NCBI Taxonomy" id="395010"/>
    <lineage>
        <taxon>Eukaryota</taxon>
        <taxon>Fungi</taxon>
        <taxon>Dikarya</taxon>
        <taxon>Ascomycota</taxon>
        <taxon>Pezizomycotina</taxon>
        <taxon>Dothideomycetes</taxon>
        <taxon>Dothideomycetidae</taxon>
        <taxon>Mycosphaerellales</taxon>
        <taxon>Mycosphaerellaceae</taxon>
        <taxon>Zasmidium</taxon>
    </lineage>
</organism>
<evidence type="ECO:0000313" key="1">
    <source>
        <dbReference type="EMBL" id="KAK4494011.1"/>
    </source>
</evidence>